<proteinExistence type="predicted"/>
<accession>A0A453B5A7</accession>
<name>A0A453B5A7_AEGTS</name>
<sequence length="56" mass="5956">NKSHLTKSPTAPTARAIFSPNCDRARGPNCKTSTPLPANVPLYKGNQQRSASPPPL</sequence>
<reference evidence="2" key="3">
    <citation type="journal article" date="2017" name="Nature">
        <title>Genome sequence of the progenitor of the wheat D genome Aegilops tauschii.</title>
        <authorList>
            <person name="Luo M.C."/>
            <person name="Gu Y.Q."/>
            <person name="Puiu D."/>
            <person name="Wang H."/>
            <person name="Twardziok S.O."/>
            <person name="Deal K.R."/>
            <person name="Huo N."/>
            <person name="Zhu T."/>
            <person name="Wang L."/>
            <person name="Wang Y."/>
            <person name="McGuire P.E."/>
            <person name="Liu S."/>
            <person name="Long H."/>
            <person name="Ramasamy R.K."/>
            <person name="Rodriguez J.C."/>
            <person name="Van S.L."/>
            <person name="Yuan L."/>
            <person name="Wang Z."/>
            <person name="Xia Z."/>
            <person name="Xiao L."/>
            <person name="Anderson O.D."/>
            <person name="Ouyang S."/>
            <person name="Liang Y."/>
            <person name="Zimin A.V."/>
            <person name="Pertea G."/>
            <person name="Qi P."/>
            <person name="Bennetzen J.L."/>
            <person name="Dai X."/>
            <person name="Dawson M.W."/>
            <person name="Muller H.G."/>
            <person name="Kugler K."/>
            <person name="Rivarola-Duarte L."/>
            <person name="Spannagl M."/>
            <person name="Mayer K.F.X."/>
            <person name="Lu F.H."/>
            <person name="Bevan M.W."/>
            <person name="Leroy P."/>
            <person name="Li P."/>
            <person name="You F.M."/>
            <person name="Sun Q."/>
            <person name="Liu Z."/>
            <person name="Lyons E."/>
            <person name="Wicker T."/>
            <person name="Salzberg S.L."/>
            <person name="Devos K.M."/>
            <person name="Dvorak J."/>
        </authorList>
    </citation>
    <scope>NUCLEOTIDE SEQUENCE [LARGE SCALE GENOMIC DNA]</scope>
    <source>
        <strain evidence="2">cv. AL8/78</strain>
    </source>
</reference>
<reference evidence="2" key="5">
    <citation type="journal article" date="2021" name="G3 (Bethesda)">
        <title>Aegilops tauschii genome assembly Aet v5.0 features greater sequence contiguity and improved annotation.</title>
        <authorList>
            <person name="Wang L."/>
            <person name="Zhu T."/>
            <person name="Rodriguez J.C."/>
            <person name="Deal K.R."/>
            <person name="Dubcovsky J."/>
            <person name="McGuire P.E."/>
            <person name="Lux T."/>
            <person name="Spannagl M."/>
            <person name="Mayer K.F.X."/>
            <person name="Baldrich P."/>
            <person name="Meyers B.C."/>
            <person name="Huo N."/>
            <person name="Gu Y.Q."/>
            <person name="Zhou H."/>
            <person name="Devos K.M."/>
            <person name="Bennetzen J.L."/>
            <person name="Unver T."/>
            <person name="Budak H."/>
            <person name="Gulick P.J."/>
            <person name="Galiba G."/>
            <person name="Kalapos B."/>
            <person name="Nelson D.R."/>
            <person name="Li P."/>
            <person name="You F.M."/>
            <person name="Luo M.C."/>
            <person name="Dvorak J."/>
        </authorList>
    </citation>
    <scope>NUCLEOTIDE SEQUENCE [LARGE SCALE GENOMIC DNA]</scope>
    <source>
        <strain evidence="2">cv. AL8/78</strain>
    </source>
</reference>
<dbReference type="EnsemblPlants" id="AET2Gv20366200.7">
    <property type="protein sequence ID" value="AET2Gv20366200.7"/>
    <property type="gene ID" value="AET2Gv20366200"/>
</dbReference>
<feature type="compositionally biased region" description="Polar residues" evidence="1">
    <location>
        <begin position="1"/>
        <end position="11"/>
    </location>
</feature>
<feature type="region of interest" description="Disordered" evidence="1">
    <location>
        <begin position="1"/>
        <end position="56"/>
    </location>
</feature>
<evidence type="ECO:0000256" key="1">
    <source>
        <dbReference type="SAM" id="MobiDB-lite"/>
    </source>
</evidence>
<reference evidence="3" key="2">
    <citation type="journal article" date="2017" name="Nat. Plants">
        <title>The Aegilops tauschii genome reveals multiple impacts of transposons.</title>
        <authorList>
            <person name="Zhao G."/>
            <person name="Zou C."/>
            <person name="Li K."/>
            <person name="Wang K."/>
            <person name="Li T."/>
            <person name="Gao L."/>
            <person name="Zhang X."/>
            <person name="Wang H."/>
            <person name="Yang Z."/>
            <person name="Liu X."/>
            <person name="Jiang W."/>
            <person name="Mao L."/>
            <person name="Kong X."/>
            <person name="Jiao Y."/>
            <person name="Jia J."/>
        </authorList>
    </citation>
    <scope>NUCLEOTIDE SEQUENCE [LARGE SCALE GENOMIC DNA]</scope>
    <source>
        <strain evidence="3">cv. AL8/78</strain>
    </source>
</reference>
<feature type="compositionally biased region" description="Polar residues" evidence="1">
    <location>
        <begin position="45"/>
        <end position="56"/>
    </location>
</feature>
<evidence type="ECO:0000313" key="3">
    <source>
        <dbReference type="Proteomes" id="UP000015105"/>
    </source>
</evidence>
<protein>
    <submittedName>
        <fullName evidence="2">Uncharacterized protein</fullName>
    </submittedName>
</protein>
<dbReference type="Gramene" id="AET2Gv20366200.7">
    <property type="protein sequence ID" value="AET2Gv20366200.7"/>
    <property type="gene ID" value="AET2Gv20366200"/>
</dbReference>
<evidence type="ECO:0000313" key="2">
    <source>
        <dbReference type="EnsemblPlants" id="AET2Gv20366200.7"/>
    </source>
</evidence>
<dbReference type="AlphaFoldDB" id="A0A453B5A7"/>
<organism evidence="2 3">
    <name type="scientific">Aegilops tauschii subsp. strangulata</name>
    <name type="common">Goatgrass</name>
    <dbReference type="NCBI Taxonomy" id="200361"/>
    <lineage>
        <taxon>Eukaryota</taxon>
        <taxon>Viridiplantae</taxon>
        <taxon>Streptophyta</taxon>
        <taxon>Embryophyta</taxon>
        <taxon>Tracheophyta</taxon>
        <taxon>Spermatophyta</taxon>
        <taxon>Magnoliopsida</taxon>
        <taxon>Liliopsida</taxon>
        <taxon>Poales</taxon>
        <taxon>Poaceae</taxon>
        <taxon>BOP clade</taxon>
        <taxon>Pooideae</taxon>
        <taxon>Triticodae</taxon>
        <taxon>Triticeae</taxon>
        <taxon>Triticinae</taxon>
        <taxon>Aegilops</taxon>
    </lineage>
</organism>
<keyword evidence="3" id="KW-1185">Reference proteome</keyword>
<reference evidence="2" key="4">
    <citation type="submission" date="2019-03" db="UniProtKB">
        <authorList>
            <consortium name="EnsemblPlants"/>
        </authorList>
    </citation>
    <scope>IDENTIFICATION</scope>
</reference>
<reference evidence="3" key="1">
    <citation type="journal article" date="2014" name="Science">
        <title>Ancient hybridizations among the ancestral genomes of bread wheat.</title>
        <authorList>
            <consortium name="International Wheat Genome Sequencing Consortium,"/>
            <person name="Marcussen T."/>
            <person name="Sandve S.R."/>
            <person name="Heier L."/>
            <person name="Spannagl M."/>
            <person name="Pfeifer M."/>
            <person name="Jakobsen K.S."/>
            <person name="Wulff B.B."/>
            <person name="Steuernagel B."/>
            <person name="Mayer K.F."/>
            <person name="Olsen O.A."/>
        </authorList>
    </citation>
    <scope>NUCLEOTIDE SEQUENCE [LARGE SCALE GENOMIC DNA]</scope>
    <source>
        <strain evidence="3">cv. AL8/78</strain>
    </source>
</reference>
<dbReference type="Proteomes" id="UP000015105">
    <property type="component" value="Chromosome 2D"/>
</dbReference>